<evidence type="ECO:0000256" key="1">
    <source>
        <dbReference type="SAM" id="MobiDB-lite"/>
    </source>
</evidence>
<organism evidence="2 3">
    <name type="scientific">Colocasia esculenta</name>
    <name type="common">Wild taro</name>
    <name type="synonym">Arum esculentum</name>
    <dbReference type="NCBI Taxonomy" id="4460"/>
    <lineage>
        <taxon>Eukaryota</taxon>
        <taxon>Viridiplantae</taxon>
        <taxon>Streptophyta</taxon>
        <taxon>Embryophyta</taxon>
        <taxon>Tracheophyta</taxon>
        <taxon>Spermatophyta</taxon>
        <taxon>Magnoliopsida</taxon>
        <taxon>Liliopsida</taxon>
        <taxon>Araceae</taxon>
        <taxon>Aroideae</taxon>
        <taxon>Colocasieae</taxon>
        <taxon>Colocasia</taxon>
    </lineage>
</organism>
<sequence length="339" mass="37614">KADLEGVATGDWEVLEEETFGNCVLGFEDDVPSDDEDEPLSSEELESCIIFHLGNMAHQEHEEQEVEQAIDPSWAHGTLFDAQQKKSEIDYTLPINVDDDEDDDDDPDPEFTAAACASRRSYAEEDDRRRDLGTSGSHLSRDDSRRSLPRSTSGSMDTYLYRSRSVKYAGIKQALKGVNASAKAAKGAIKGIVKWFLHVGVPAHTAENPYFHSMLDAIAKAGPGLKAPTRKHAAHAILMQICHIYSLMSAQLGLYGRKPFLLLGGEKYSSIAPYATGYTRRGHGFEWEEFLEDWKEDWNRDLQEIFGGKELEALKSQRADAGVDGVSPQAVDEKGKGRM</sequence>
<feature type="non-terminal residue" evidence="2">
    <location>
        <position position="339"/>
    </location>
</feature>
<feature type="compositionally biased region" description="Basic and acidic residues" evidence="1">
    <location>
        <begin position="121"/>
        <end position="132"/>
    </location>
</feature>
<name>A0A843X435_COLES</name>
<reference evidence="2" key="1">
    <citation type="submission" date="2017-07" db="EMBL/GenBank/DDBJ databases">
        <title>Taro Niue Genome Assembly and Annotation.</title>
        <authorList>
            <person name="Atibalentja N."/>
            <person name="Keating K."/>
            <person name="Fields C.J."/>
        </authorList>
    </citation>
    <scope>NUCLEOTIDE SEQUENCE</scope>
    <source>
        <strain evidence="2">Niue_2</strain>
        <tissue evidence="2">Leaf</tissue>
    </source>
</reference>
<comment type="caution">
    <text evidence="2">The sequence shown here is derived from an EMBL/GenBank/DDBJ whole genome shotgun (WGS) entry which is preliminary data.</text>
</comment>
<gene>
    <name evidence="2" type="ORF">Taro_046406</name>
</gene>
<evidence type="ECO:0000313" key="3">
    <source>
        <dbReference type="Proteomes" id="UP000652761"/>
    </source>
</evidence>
<evidence type="ECO:0000313" key="2">
    <source>
        <dbReference type="EMBL" id="MQM13481.1"/>
    </source>
</evidence>
<feature type="compositionally biased region" description="Acidic residues" evidence="1">
    <location>
        <begin position="97"/>
        <end position="109"/>
    </location>
</feature>
<accession>A0A843X435</accession>
<dbReference type="EMBL" id="NMUH01005708">
    <property type="protein sequence ID" value="MQM13481.1"/>
    <property type="molecule type" value="Genomic_DNA"/>
</dbReference>
<feature type="region of interest" description="Disordered" evidence="1">
    <location>
        <begin position="317"/>
        <end position="339"/>
    </location>
</feature>
<protein>
    <submittedName>
        <fullName evidence="2">Uncharacterized protein</fullName>
    </submittedName>
</protein>
<dbReference type="AlphaFoldDB" id="A0A843X435"/>
<proteinExistence type="predicted"/>
<feature type="non-terminal residue" evidence="2">
    <location>
        <position position="1"/>
    </location>
</feature>
<feature type="region of interest" description="Disordered" evidence="1">
    <location>
        <begin position="95"/>
        <end position="156"/>
    </location>
</feature>
<keyword evidence="3" id="KW-1185">Reference proteome</keyword>
<dbReference type="Proteomes" id="UP000652761">
    <property type="component" value="Unassembled WGS sequence"/>
</dbReference>